<protein>
    <submittedName>
        <fullName evidence="1">Uncharacterized protein</fullName>
    </submittedName>
</protein>
<dbReference type="Proteomes" id="UP001174936">
    <property type="component" value="Unassembled WGS sequence"/>
</dbReference>
<evidence type="ECO:0000313" key="1">
    <source>
        <dbReference type="EMBL" id="KAK0640813.1"/>
    </source>
</evidence>
<keyword evidence="2" id="KW-1185">Reference proteome</keyword>
<comment type="caution">
    <text evidence="1">The sequence shown here is derived from an EMBL/GenBank/DDBJ whole genome shotgun (WGS) entry which is preliminary data.</text>
</comment>
<name>A0AA39XV45_9PEZI</name>
<accession>A0AA39XV45</accession>
<reference evidence="1" key="1">
    <citation type="submission" date="2023-06" db="EMBL/GenBank/DDBJ databases">
        <title>Genome-scale phylogeny and comparative genomics of the fungal order Sordariales.</title>
        <authorList>
            <consortium name="Lawrence Berkeley National Laboratory"/>
            <person name="Hensen N."/>
            <person name="Bonometti L."/>
            <person name="Westerberg I."/>
            <person name="Brannstrom I.O."/>
            <person name="Guillou S."/>
            <person name="Cros-Aarteil S."/>
            <person name="Calhoun S."/>
            <person name="Haridas S."/>
            <person name="Kuo A."/>
            <person name="Mondo S."/>
            <person name="Pangilinan J."/>
            <person name="Riley R."/>
            <person name="Labutti K."/>
            <person name="Andreopoulos B."/>
            <person name="Lipzen A."/>
            <person name="Chen C."/>
            <person name="Yanf M."/>
            <person name="Daum C."/>
            <person name="Ng V."/>
            <person name="Clum A."/>
            <person name="Steindorff A."/>
            <person name="Ohm R."/>
            <person name="Martin F."/>
            <person name="Silar P."/>
            <person name="Natvig D."/>
            <person name="Lalanne C."/>
            <person name="Gautier V."/>
            <person name="Ament-Velasquez S.L."/>
            <person name="Kruys A."/>
            <person name="Hutchinson M.I."/>
            <person name="Powell A.J."/>
            <person name="Barry K."/>
            <person name="Miller A.N."/>
            <person name="Grigoriev I.V."/>
            <person name="Debuchy R."/>
            <person name="Gladieux P."/>
            <person name="Thoren M.H."/>
            <person name="Johannesson H."/>
        </authorList>
    </citation>
    <scope>NUCLEOTIDE SEQUENCE</scope>
    <source>
        <strain evidence="1">SMH2532-1</strain>
    </source>
</reference>
<proteinExistence type="predicted"/>
<dbReference type="EMBL" id="JAULSV010000006">
    <property type="protein sequence ID" value="KAK0640813.1"/>
    <property type="molecule type" value="Genomic_DNA"/>
</dbReference>
<sequence length="236" mass="26641">MAVLATGSVVKVLGGIDIQNPGPPVEPGFALFLSPIGYLSWNSDWYGTLGDQSKIFAPINRFLDYASEAMKSRGKSFVLGMLTHWLLKPGDVERVADRTDTDALDIWTRHATMRRYGTVMILRRVTLPAGDQLQMIWYDPWRNDEKVQKMYGARKTAIFDYRAEVVEKMKHWAATNAVIIHSRYWGGYPSVDPLVAGDSVKLSLEYLGRLVSADRVEDILPDKTGFLKQGFYMTKS</sequence>
<evidence type="ECO:0000313" key="2">
    <source>
        <dbReference type="Proteomes" id="UP001174936"/>
    </source>
</evidence>
<organism evidence="1 2">
    <name type="scientific">Cercophora newfieldiana</name>
    <dbReference type="NCBI Taxonomy" id="92897"/>
    <lineage>
        <taxon>Eukaryota</taxon>
        <taxon>Fungi</taxon>
        <taxon>Dikarya</taxon>
        <taxon>Ascomycota</taxon>
        <taxon>Pezizomycotina</taxon>
        <taxon>Sordariomycetes</taxon>
        <taxon>Sordariomycetidae</taxon>
        <taxon>Sordariales</taxon>
        <taxon>Lasiosphaeriaceae</taxon>
        <taxon>Cercophora</taxon>
    </lineage>
</organism>
<dbReference type="AlphaFoldDB" id="A0AA39XV45"/>
<gene>
    <name evidence="1" type="ORF">B0T16DRAFT_393203</name>
</gene>